<accession>A0A143DBZ0</accession>
<dbReference type="PROSITE" id="PS51257">
    <property type="entry name" value="PROKAR_LIPOPROTEIN"/>
    <property type="match status" value="1"/>
</dbReference>
<organism evidence="2 3">
    <name type="scientific">Haematospirillum jordaniae</name>
    <dbReference type="NCBI Taxonomy" id="1549855"/>
    <lineage>
        <taxon>Bacteria</taxon>
        <taxon>Pseudomonadati</taxon>
        <taxon>Pseudomonadota</taxon>
        <taxon>Alphaproteobacteria</taxon>
        <taxon>Rhodospirillales</taxon>
        <taxon>Novispirillaceae</taxon>
        <taxon>Haematospirillum</taxon>
    </lineage>
</organism>
<name>A0A143DBZ0_9PROT</name>
<dbReference type="AlphaFoldDB" id="A0A143DBZ0"/>
<sequence length="185" mass="20537">MSPSRALVLCRQATAITLSLFALALAGCSGRDTSSPTCPDVRIDKDTASLTRFRDDKRQDLTDIAFQAELVDFSGDCGYDAKTDSMDIRMKVLFAVSKGPAASEETGTFQYFVALPAFFPDTAGKQVFPVTFRYPDGNVPTMMIRDTEVRINLPLKGRNPADTPVYVGFQLEPHELHHNRRLKTR</sequence>
<keyword evidence="3" id="KW-1185">Reference proteome</keyword>
<evidence type="ECO:0000313" key="2">
    <source>
        <dbReference type="EMBL" id="AMW34234.1"/>
    </source>
</evidence>
<dbReference type="KEGG" id="hjo:AY555_02505"/>
<evidence type="ECO:0000313" key="3">
    <source>
        <dbReference type="Proteomes" id="UP000076066"/>
    </source>
</evidence>
<protein>
    <recommendedName>
        <fullName evidence="4">Lipoprotein</fullName>
    </recommendedName>
</protein>
<dbReference type="EMBL" id="CP014525">
    <property type="protein sequence ID" value="AMW34234.1"/>
    <property type="molecule type" value="Genomic_DNA"/>
</dbReference>
<evidence type="ECO:0000256" key="1">
    <source>
        <dbReference type="SAM" id="SignalP"/>
    </source>
</evidence>
<feature type="chain" id="PRO_5007507767" description="Lipoprotein" evidence="1">
    <location>
        <begin position="25"/>
        <end position="185"/>
    </location>
</feature>
<gene>
    <name evidence="2" type="ORF">AY555_02505</name>
</gene>
<proteinExistence type="predicted"/>
<reference evidence="2 3" key="1">
    <citation type="submission" date="2016-02" db="EMBL/GenBank/DDBJ databases">
        <title>Complete Genome of H5569, the type strain of the newly described species Haematospirillium jordaniae.</title>
        <authorList>
            <person name="Nicholson A.C."/>
            <person name="Humrighouse B.W."/>
            <person name="Loparov V."/>
            <person name="McQuiston J.R."/>
        </authorList>
    </citation>
    <scope>NUCLEOTIDE SEQUENCE [LARGE SCALE GENOMIC DNA]</scope>
    <source>
        <strain evidence="2 3">H5569</strain>
    </source>
</reference>
<feature type="signal peptide" evidence="1">
    <location>
        <begin position="1"/>
        <end position="24"/>
    </location>
</feature>
<evidence type="ECO:0008006" key="4">
    <source>
        <dbReference type="Google" id="ProtNLM"/>
    </source>
</evidence>
<keyword evidence="1" id="KW-0732">Signal</keyword>
<dbReference type="STRING" id="1549855.AY555_02505"/>
<dbReference type="Proteomes" id="UP000076066">
    <property type="component" value="Chromosome"/>
</dbReference>